<reference evidence="2" key="2">
    <citation type="submission" date="2015-07" db="EMBL/GenBank/DDBJ databases">
        <title>Plasmids, circular viruses and viroids from rat gut.</title>
        <authorList>
            <person name="Jorgensen T.J."/>
            <person name="Hansen M.A."/>
            <person name="Xu Z."/>
            <person name="Tabak M.A."/>
            <person name="Sorensen S.J."/>
            <person name="Hansen L.H."/>
        </authorList>
    </citation>
    <scope>NUCLEOTIDE SEQUENCE</scope>
    <source>
        <strain evidence="2">RGFK1254</strain>
    </source>
</reference>
<dbReference type="InterPro" id="IPR036390">
    <property type="entry name" value="WH_DNA-bd_sf"/>
</dbReference>
<dbReference type="InterPro" id="IPR036388">
    <property type="entry name" value="WH-like_DNA-bd_sf"/>
</dbReference>
<accession>A0A0H5Q4E1</accession>
<evidence type="ECO:0000313" key="2">
    <source>
        <dbReference type="EMBL" id="CRY96763.1"/>
    </source>
</evidence>
<dbReference type="Pfam" id="PF13730">
    <property type="entry name" value="HTH_36"/>
    <property type="match status" value="1"/>
</dbReference>
<dbReference type="AlphaFoldDB" id="A0A0H5Q4E1"/>
<proteinExistence type="predicted"/>
<sequence>MYGQRDLFTSGLVAEIGPSAYAIWQAVKWHADYSTGKSFPSVRRLADMVGINRETAAKCLHVLEDAKLLRWTPRGRGRSYIARERLDVRIGSAVVCTVLLDYVPSRIKDHAAAIAEAVEGKDAAGAFAELGELEVEIVPGPGFRWDPESGTLKGKLPASALPREEPREVPQQVLAQLKQLLKK</sequence>
<protein>
    <recommendedName>
        <fullName evidence="3">Helix-turn-helix domain-containing protein</fullName>
    </recommendedName>
</protein>
<organism evidence="2">
    <name type="scientific">uncultured prokaryote</name>
    <dbReference type="NCBI Taxonomy" id="198431"/>
    <lineage>
        <taxon>unclassified sequences</taxon>
        <taxon>environmental samples</taxon>
    </lineage>
</organism>
<dbReference type="EMBL" id="LN853826">
    <property type="protein sequence ID" value="CRY96763.1"/>
    <property type="molecule type" value="Genomic_DNA"/>
</dbReference>
<dbReference type="Gene3D" id="1.10.10.10">
    <property type="entry name" value="Winged helix-like DNA-binding domain superfamily/Winged helix DNA-binding domain"/>
    <property type="match status" value="1"/>
</dbReference>
<dbReference type="SUPFAM" id="SSF46785">
    <property type="entry name" value="Winged helix' DNA-binding domain"/>
    <property type="match status" value="1"/>
</dbReference>
<feature type="region of interest" description="Disordered" evidence="1">
    <location>
        <begin position="146"/>
        <end position="169"/>
    </location>
</feature>
<reference evidence="2" key="1">
    <citation type="submission" date="2015-06" db="EMBL/GenBank/DDBJ databases">
        <authorList>
            <person name="Joergensen T."/>
        </authorList>
    </citation>
    <scope>NUCLEOTIDE SEQUENCE</scope>
    <source>
        <strain evidence="2">RGFK1254</strain>
    </source>
</reference>
<name>A0A0H5Q4E1_9ZZZZ</name>
<evidence type="ECO:0008006" key="3">
    <source>
        <dbReference type="Google" id="ProtNLM"/>
    </source>
</evidence>
<evidence type="ECO:0000256" key="1">
    <source>
        <dbReference type="SAM" id="MobiDB-lite"/>
    </source>
</evidence>